<dbReference type="EMBL" id="CAJOBD010003257">
    <property type="protein sequence ID" value="CAF3937697.1"/>
    <property type="molecule type" value="Genomic_DNA"/>
</dbReference>
<evidence type="ECO:0000313" key="4">
    <source>
        <dbReference type="EMBL" id="CAF1208931.1"/>
    </source>
</evidence>
<dbReference type="InterPro" id="IPR002083">
    <property type="entry name" value="MATH/TRAF_dom"/>
</dbReference>
<protein>
    <recommendedName>
        <fullName evidence="7">Speckle-type POZ protein</fullName>
    </recommendedName>
</protein>
<feature type="domain" description="MATH" evidence="3">
    <location>
        <begin position="75"/>
        <end position="209"/>
    </location>
</feature>
<dbReference type="PANTHER" id="PTHR24413">
    <property type="entry name" value="SPECKLE-TYPE POZ PROTEIN"/>
    <property type="match status" value="1"/>
</dbReference>
<dbReference type="Gene3D" id="3.30.710.10">
    <property type="entry name" value="Potassium Channel Kv1.1, Chain A"/>
    <property type="match status" value="1"/>
</dbReference>
<dbReference type="AlphaFoldDB" id="A0A814X3E2"/>
<dbReference type="PROSITE" id="PS50097">
    <property type="entry name" value="BTB"/>
    <property type="match status" value="1"/>
</dbReference>
<feature type="compositionally biased region" description="Pro residues" evidence="1">
    <location>
        <begin position="235"/>
        <end position="249"/>
    </location>
</feature>
<feature type="domain" description="BTB" evidence="2">
    <location>
        <begin position="538"/>
        <end position="623"/>
    </location>
</feature>
<dbReference type="SUPFAM" id="SSF54695">
    <property type="entry name" value="POZ domain"/>
    <property type="match status" value="1"/>
</dbReference>
<dbReference type="Gene3D" id="2.60.210.10">
    <property type="entry name" value="Apoptosis, Tumor Necrosis Factor Receptor Associated Protein 2, Chain A"/>
    <property type="match status" value="1"/>
</dbReference>
<name>A0A814X3E2_9BILA</name>
<feature type="region of interest" description="Disordered" evidence="1">
    <location>
        <begin position="722"/>
        <end position="758"/>
    </location>
</feature>
<feature type="compositionally biased region" description="Low complexity" evidence="1">
    <location>
        <begin position="1"/>
        <end position="51"/>
    </location>
</feature>
<gene>
    <name evidence="5" type="ORF">JBS370_LOCUS22816</name>
    <name evidence="4" type="ORF">ZHD862_LOCUS23259</name>
</gene>
<comment type="caution">
    <text evidence="4">The sequence shown here is derived from an EMBL/GenBank/DDBJ whole genome shotgun (WGS) entry which is preliminary data.</text>
</comment>
<evidence type="ECO:0000259" key="3">
    <source>
        <dbReference type="PROSITE" id="PS50144"/>
    </source>
</evidence>
<dbReference type="Proteomes" id="UP000663864">
    <property type="component" value="Unassembled WGS sequence"/>
</dbReference>
<feature type="region of interest" description="Disordered" evidence="1">
    <location>
        <begin position="373"/>
        <end position="399"/>
    </location>
</feature>
<dbReference type="SUPFAM" id="SSF101447">
    <property type="entry name" value="Formin homology 2 domain (FH2 domain)"/>
    <property type="match status" value="1"/>
</dbReference>
<dbReference type="InterPro" id="IPR008974">
    <property type="entry name" value="TRAF-like"/>
</dbReference>
<evidence type="ECO:0000313" key="6">
    <source>
        <dbReference type="Proteomes" id="UP000663864"/>
    </source>
</evidence>
<dbReference type="InterPro" id="IPR000210">
    <property type="entry name" value="BTB/POZ_dom"/>
</dbReference>
<dbReference type="GO" id="GO:0030163">
    <property type="term" value="P:protein catabolic process"/>
    <property type="evidence" value="ECO:0007669"/>
    <property type="project" value="UniProtKB-ARBA"/>
</dbReference>
<feature type="compositionally biased region" description="Low complexity" evidence="1">
    <location>
        <begin position="250"/>
        <end position="306"/>
    </location>
</feature>
<dbReference type="CDD" id="cd18186">
    <property type="entry name" value="BTB_POZ_ZBTB_KLHL-like"/>
    <property type="match status" value="1"/>
</dbReference>
<sequence>MDNNSNNNRTSVTANSSSNTNATTTSTTTTATTIANSSASSSSSSSATTSSIRQSHKRTFSESDSSSRTERHLCSFSHLWIINYLSSYIDDSNSTCLQSESFSPVNTPYSNTRWSLKLYPRGLNEKQHTNNNIAIFLKYVSGTMPTIKAKAEFSVVSRNNELVMLRSTNFHTFSSGNDWGYSEFLDGNYLNSRRNDLITDDRLRVYVRVVLVDEKETTTGDLLRHPHHHHHPSSILPPPPPPPPPPPSTTTPTPSSQHQIQQQQQQQQQTSTIPKTQASTSSSSASSSTATSINNSNPSTTSTTSSTIISGLFTDDKERFKSLELLSNQVKTLLDDERFADVHIHVIPKQQITTQQQQQQQLQSIINDDHRKSNRIKHQRISSKQQQQQHPSCSSCHCTSEKNKSTSTINEQISDHHEQSSSVICKDSESDNFDCRHSTNLLSQNYTSPSSSSITPTTRRTTRSTTSLLSRIAQSSSSSSSSSSETNLSSLLSSSNCSTSFIEPTSSSEICSSSSILSSNIKRCSCICHYQDNNNTEQDFHIDIQQSHLKYSNITPLAIFHAHKAILMSRSSSFSTQIRSSTNYNNKISSKLPSIDLYIDDLDPSTVRIMLIYIYTGRLITSNDDIKTNINAIDLFRAAVKYDLHELRQLAKSTMLDVLKIDNAIEMLEVSDQANDISLKQQVLAFIRTNASAVSKTNNWVQFTKRYPHLVIDAFRSLVTPPSTTNTKHNNNNNNNNNNNSFHSTSLTTTSKQYSKYD</sequence>
<dbReference type="Pfam" id="PF22486">
    <property type="entry name" value="MATH_2"/>
    <property type="match status" value="1"/>
</dbReference>
<feature type="region of interest" description="Disordered" evidence="1">
    <location>
        <begin position="1"/>
        <end position="64"/>
    </location>
</feature>
<feature type="compositionally biased region" description="Low complexity" evidence="1">
    <location>
        <begin position="382"/>
        <end position="398"/>
    </location>
</feature>
<feature type="compositionally biased region" description="Low complexity" evidence="1">
    <location>
        <begin position="447"/>
        <end position="466"/>
    </location>
</feature>
<reference evidence="4" key="1">
    <citation type="submission" date="2021-02" db="EMBL/GenBank/DDBJ databases">
        <authorList>
            <person name="Nowell W R."/>
        </authorList>
    </citation>
    <scope>NUCLEOTIDE SEQUENCE</scope>
</reference>
<evidence type="ECO:0008006" key="7">
    <source>
        <dbReference type="Google" id="ProtNLM"/>
    </source>
</evidence>
<dbReference type="Pfam" id="PF00651">
    <property type="entry name" value="BTB"/>
    <property type="match status" value="1"/>
</dbReference>
<proteinExistence type="predicted"/>
<feature type="region of interest" description="Disordered" evidence="1">
    <location>
        <begin position="444"/>
        <end position="466"/>
    </location>
</feature>
<feature type="region of interest" description="Disordered" evidence="1">
    <location>
        <begin position="218"/>
        <end position="306"/>
    </location>
</feature>
<dbReference type="SMART" id="SM00225">
    <property type="entry name" value="BTB"/>
    <property type="match status" value="1"/>
</dbReference>
<evidence type="ECO:0000313" key="5">
    <source>
        <dbReference type="EMBL" id="CAF3937697.1"/>
    </source>
</evidence>
<dbReference type="Gene3D" id="1.25.40.420">
    <property type="match status" value="1"/>
</dbReference>
<dbReference type="InterPro" id="IPR011333">
    <property type="entry name" value="SKP1/BTB/POZ_sf"/>
</dbReference>
<feature type="compositionally biased region" description="Low complexity" evidence="1">
    <location>
        <begin position="723"/>
        <end position="751"/>
    </location>
</feature>
<organism evidence="4 6">
    <name type="scientific">Rotaria sordida</name>
    <dbReference type="NCBI Taxonomy" id="392033"/>
    <lineage>
        <taxon>Eukaryota</taxon>
        <taxon>Metazoa</taxon>
        <taxon>Spiralia</taxon>
        <taxon>Gnathifera</taxon>
        <taxon>Rotifera</taxon>
        <taxon>Eurotatoria</taxon>
        <taxon>Bdelloidea</taxon>
        <taxon>Philodinida</taxon>
        <taxon>Philodinidae</taxon>
        <taxon>Rotaria</taxon>
    </lineage>
</organism>
<evidence type="ECO:0000259" key="2">
    <source>
        <dbReference type="PROSITE" id="PS50097"/>
    </source>
</evidence>
<evidence type="ECO:0000256" key="1">
    <source>
        <dbReference type="SAM" id="MobiDB-lite"/>
    </source>
</evidence>
<accession>A0A814X3E2</accession>
<dbReference type="SUPFAM" id="SSF49599">
    <property type="entry name" value="TRAF domain-like"/>
    <property type="match status" value="1"/>
</dbReference>
<dbReference type="Proteomes" id="UP000663836">
    <property type="component" value="Unassembled WGS sequence"/>
</dbReference>
<dbReference type="PROSITE" id="PS50144">
    <property type="entry name" value="MATH"/>
    <property type="match status" value="1"/>
</dbReference>
<dbReference type="EMBL" id="CAJNOT010001502">
    <property type="protein sequence ID" value="CAF1208931.1"/>
    <property type="molecule type" value="Genomic_DNA"/>
</dbReference>